<feature type="compositionally biased region" description="Pro residues" evidence="4">
    <location>
        <begin position="799"/>
        <end position="811"/>
    </location>
</feature>
<dbReference type="OrthoDB" id="3771655at2"/>
<keyword evidence="7" id="KW-1185">Reference proteome</keyword>
<feature type="compositionally biased region" description="Low complexity" evidence="4">
    <location>
        <begin position="789"/>
        <end position="798"/>
    </location>
</feature>
<dbReference type="GO" id="GO:0030246">
    <property type="term" value="F:carbohydrate binding"/>
    <property type="evidence" value="ECO:0007669"/>
    <property type="project" value="InterPro"/>
</dbReference>
<evidence type="ECO:0000256" key="1">
    <source>
        <dbReference type="ARBA" id="ARBA00000548"/>
    </source>
</evidence>
<evidence type="ECO:0000256" key="2">
    <source>
        <dbReference type="ARBA" id="ARBA00012595"/>
    </source>
</evidence>
<dbReference type="InterPro" id="IPR013783">
    <property type="entry name" value="Ig-like_fold"/>
</dbReference>
<accession>A0A1A8Z8C9</accession>
<gene>
    <name evidence="6" type="ORF">GA0070611_1113</name>
</gene>
<evidence type="ECO:0000313" key="7">
    <source>
        <dbReference type="Proteomes" id="UP000199385"/>
    </source>
</evidence>
<dbReference type="Proteomes" id="UP000199385">
    <property type="component" value="Chromosome I"/>
</dbReference>
<sequence>MPRRSVWPRWFVSACCLLLVGFAVPPEPAAAEPTTGGLTLAVVSARTVGPAPQIQQGDPVTDYRWMITADDAGDPHDAPEHCLPARAGVASAADFADHCRWPSIRNTPGTVPVVAQGDQHTLAAGTALDGLPAGRYLISVTADGYKIDGEHVTVTAGQTAAVTVGMQPYPLPLGTVRLRVFEDSVPVDGTYEVGAEHGLAGFTAHLADVMGEVTVDYYGNPLCTEYRHTAPDAGHPTGRVVFDDDGKPVIARESTGCRSDADGDITIPNLGPDRYAAQVVAPSGRSWVQTTTLEGGHDWDVWVQEGDTGYDTEQTLGGEPVPYVDFGFVSPTALTGTATGAITGTVVQAYTYVGGQGGVTLPADGVAGAKIAGPVPRPWVALSDLGDGDRMVYLDRGGADGSFRIPNVPDGDYQLTLWDGPQEMLLDSFNVTVSGGRTVDIGAKPLVGWFTEITGTIFVDTNANGRQDAGEKGVPRFPVVLKERDNSLMDQGTNSVVTDSAGHYAIKEAYPLTKWLVLEAFNTRYRTTGITFQAPNEPAPTTLLGAAVDVDVLPIIGLTGRVDWGVQPYRGTENGGIAGTVTYDTTRNELDPAYAVTEPYQPGIPGLKVHLYAVVRDENGDPVRESDGSLKKGPELNDAYTSETWQPGRGCTARMFDGRPLTDQQALPDFGTGADQLCVEAPMMGFQAAPTDRDPTNFGQTVNGNYAFADSKLNLVPPGDPANPAADHDLPLYAPLPDGQTQPLVPDDYLVTVESPTNPVGGGPMYQPTREEDVNVFDGDGFLPQENFPPAADQAADQPAPPDPQPDPGEPPSQGNGITSSCAGALHTVHVTDPGFRDGGGSPFEGQQRPLCDTKLVEVRAGQASAPNFNLFTPVPLPTHFWGLVINDLGLTRDKRSSNFGEAEGLPNVPVGLYDWAGRLVDTVDTDFNGMYEAIEPSTSTYNCPLPAGPCPNMYRFVGNDPGQPGHLNGNWNPRYRTIATNFQAWPGLYTVTDTAPTQVAAVAIGGDSGQLGAVVCDPAADVPQVFAADRPYLRGNDPSKQLTLTGTGFGATPGRVDVTGFADPTEAPRVTVTSWSDRRITLTLTNRNNPTDELTHGAAVLSVTAANGRQTVDGFTLQIVGNGAGTGSRGNPRVLQVNPPASAVRAGETTYATVQAALEAASRAGGTAVVAVWPHAAGTDNPYGAYYENVVVHSSVWLRGVGPGGRYADGGHVPGSVLDGRGFGIDNAAGTAWVNLVQALPHAAPAQVPDAAVVTLLGRQNQFTRQNAPALSGFRITGGNQSDFPGNVNANGSVHTPVGANGALITQGGGIYLHSQVRYAAITDNVIAANSGAYGGGIRIGTPYLDTGNDHVTVARNQIRDNGGTNLAGGVGIFAGSTGYTVDHNAVCGNFSAEYGGGISHYGRSAGGRITDNRIWLNQSYDEAGGVMVAGELPADPTKLSPGSGAVTVDRNLVEANLANDDGGGLRLLQVGDVPVTVTDNMLVDNISTHEGGGVALDDAPDVRFVNNTVAGNITTATAATSTGRAAPAGLSTAANSDQLQATLPAGAPTFSRPKMFNNVFWDNRAGEWNGVAVTGIGAAGAPAGEAVRHWDLGSADGVGPLTPTESVLQDPTGTAPSATNRVGVDPRFRSPFPVSVSILTSRTFPTFRQAVLVLQQVPLTGMGDWHLADATSSAADLGVPVRSYGTTTVTAPTVDIDGQQRALPRPDAGADELPAAPFVTPRRPR</sequence>
<dbReference type="GO" id="GO:0005975">
    <property type="term" value="P:carbohydrate metabolic process"/>
    <property type="evidence" value="ECO:0007669"/>
    <property type="project" value="UniProtKB-ARBA"/>
</dbReference>
<dbReference type="SMART" id="SM00710">
    <property type="entry name" value="PbH1"/>
    <property type="match status" value="7"/>
</dbReference>
<dbReference type="InterPro" id="IPR012334">
    <property type="entry name" value="Pectin_lyas_fold"/>
</dbReference>
<evidence type="ECO:0000256" key="4">
    <source>
        <dbReference type="SAM" id="MobiDB-lite"/>
    </source>
</evidence>
<reference evidence="7" key="1">
    <citation type="submission" date="2016-06" db="EMBL/GenBank/DDBJ databases">
        <authorList>
            <person name="Varghese N."/>
            <person name="Submissions Spin"/>
        </authorList>
    </citation>
    <scope>NUCLEOTIDE SEQUENCE [LARGE SCALE GENOMIC DNA]</scope>
    <source>
        <strain evidence="7">DSM 44815</strain>
    </source>
</reference>
<feature type="chain" id="PRO_5008382495" description="alpha-amylase" evidence="5">
    <location>
        <begin position="32"/>
        <end position="1727"/>
    </location>
</feature>
<dbReference type="SUPFAM" id="SSF51126">
    <property type="entry name" value="Pectin lyase-like"/>
    <property type="match status" value="1"/>
</dbReference>
<feature type="region of interest" description="Disordered" evidence="4">
    <location>
        <begin position="1700"/>
        <end position="1727"/>
    </location>
</feature>
<name>A0A1A8Z8C9_9ACTN</name>
<protein>
    <recommendedName>
        <fullName evidence="2">alpha-amylase</fullName>
        <ecNumber evidence="2">3.2.1.1</ecNumber>
    </recommendedName>
    <alternativeName>
        <fullName evidence="3">1,4-alpha-D-glucan glucanohydrolase</fullName>
    </alternativeName>
</protein>
<dbReference type="STRING" id="261654.GA0070611_1113"/>
<feature type="signal peptide" evidence="5">
    <location>
        <begin position="1"/>
        <end position="31"/>
    </location>
</feature>
<dbReference type="PATRIC" id="fig|261654.4.peg.1139"/>
<dbReference type="Gene3D" id="2.60.40.10">
    <property type="entry name" value="Immunoglobulins"/>
    <property type="match status" value="3"/>
</dbReference>
<evidence type="ECO:0000256" key="3">
    <source>
        <dbReference type="ARBA" id="ARBA00030238"/>
    </source>
</evidence>
<evidence type="ECO:0000256" key="5">
    <source>
        <dbReference type="SAM" id="SignalP"/>
    </source>
</evidence>
<dbReference type="SUPFAM" id="SSF49452">
    <property type="entry name" value="Starch-binding domain-like"/>
    <property type="match status" value="1"/>
</dbReference>
<dbReference type="InterPro" id="IPR011050">
    <property type="entry name" value="Pectin_lyase_fold/virulence"/>
</dbReference>
<comment type="catalytic activity">
    <reaction evidence="1">
        <text>Endohydrolysis of (1-&gt;4)-alpha-D-glucosidic linkages in polysaccharides containing three or more (1-&gt;4)-alpha-linked D-glucose units.</text>
        <dbReference type="EC" id="3.2.1.1"/>
    </reaction>
</comment>
<dbReference type="InterPro" id="IPR013784">
    <property type="entry name" value="Carb-bd-like_fold"/>
</dbReference>
<dbReference type="EMBL" id="LT594323">
    <property type="protein sequence ID" value="SBT40042.1"/>
    <property type="molecule type" value="Genomic_DNA"/>
</dbReference>
<evidence type="ECO:0000313" key="6">
    <source>
        <dbReference type="EMBL" id="SBT40042.1"/>
    </source>
</evidence>
<keyword evidence="5" id="KW-0732">Signal</keyword>
<dbReference type="GO" id="GO:0004556">
    <property type="term" value="F:alpha-amylase activity"/>
    <property type="evidence" value="ECO:0007669"/>
    <property type="project" value="UniProtKB-EC"/>
</dbReference>
<dbReference type="RefSeq" id="WP_091658466.1">
    <property type="nucleotide sequence ID" value="NZ_LT594323.1"/>
</dbReference>
<dbReference type="Gene3D" id="2.160.20.10">
    <property type="entry name" value="Single-stranded right-handed beta-helix, Pectin lyase-like"/>
    <property type="match status" value="1"/>
</dbReference>
<organism evidence="6 7">
    <name type="scientific">Micromonospora auratinigra</name>
    <dbReference type="NCBI Taxonomy" id="261654"/>
    <lineage>
        <taxon>Bacteria</taxon>
        <taxon>Bacillati</taxon>
        <taxon>Actinomycetota</taxon>
        <taxon>Actinomycetes</taxon>
        <taxon>Micromonosporales</taxon>
        <taxon>Micromonosporaceae</taxon>
        <taxon>Micromonospora</taxon>
    </lineage>
</organism>
<feature type="region of interest" description="Disordered" evidence="4">
    <location>
        <begin position="755"/>
        <end position="821"/>
    </location>
</feature>
<dbReference type="SUPFAM" id="SSF117074">
    <property type="entry name" value="Hypothetical protein PA1324"/>
    <property type="match status" value="1"/>
</dbReference>
<dbReference type="EC" id="3.2.1.1" evidence="2"/>
<dbReference type="InterPro" id="IPR006626">
    <property type="entry name" value="PbH1"/>
</dbReference>
<proteinExistence type="predicted"/>